<name>A0A0G0C517_9BACT</name>
<dbReference type="InterPro" id="IPR041492">
    <property type="entry name" value="HAD_2"/>
</dbReference>
<dbReference type="PANTHER" id="PTHR43611">
    <property type="entry name" value="ALPHA-D-GLUCOSE 1-PHOSPHATE PHOSPHATASE"/>
    <property type="match status" value="1"/>
</dbReference>
<dbReference type="PANTHER" id="PTHR43611:SF3">
    <property type="entry name" value="FLAVIN MONONUCLEOTIDE HYDROLASE 1, CHLOROPLATIC"/>
    <property type="match status" value="1"/>
</dbReference>
<evidence type="ECO:0000313" key="2">
    <source>
        <dbReference type="Proteomes" id="UP000034816"/>
    </source>
</evidence>
<evidence type="ECO:0000313" key="1">
    <source>
        <dbReference type="EMBL" id="KKP76784.1"/>
    </source>
</evidence>
<dbReference type="Gene3D" id="3.40.50.1000">
    <property type="entry name" value="HAD superfamily/HAD-like"/>
    <property type="match status" value="1"/>
</dbReference>
<comment type="caution">
    <text evidence="1">The sequence shown here is derived from an EMBL/GenBank/DDBJ whole genome shotgun (WGS) entry which is preliminary data.</text>
</comment>
<dbReference type="InterPro" id="IPR036412">
    <property type="entry name" value="HAD-like_sf"/>
</dbReference>
<dbReference type="InterPro" id="IPR023214">
    <property type="entry name" value="HAD_sf"/>
</dbReference>
<sequence length="136" mass="15901">MVRGIISDFYDVLYNSVRREINTEVLGILKEYHLKNIPLVLFTNSSLQFLHSENNKTGFLNIFSKYISMCEYNLVKPEDKAFEILMTKVDFKPGEMVLIDDKEEIIEKAKEFGFNTIQYVNPKQLEKELNNLDIIA</sequence>
<reference evidence="1 2" key="1">
    <citation type="journal article" date="2015" name="Nature">
        <title>rRNA introns, odd ribosomes, and small enigmatic genomes across a large radiation of phyla.</title>
        <authorList>
            <person name="Brown C.T."/>
            <person name="Hug L.A."/>
            <person name="Thomas B.C."/>
            <person name="Sharon I."/>
            <person name="Castelle C.J."/>
            <person name="Singh A."/>
            <person name="Wilkins M.J."/>
            <person name="Williams K.H."/>
            <person name="Banfield J.F."/>
        </authorList>
    </citation>
    <scope>NUCLEOTIDE SEQUENCE [LARGE SCALE GENOMIC DNA]</scope>
</reference>
<dbReference type="Pfam" id="PF13419">
    <property type="entry name" value="HAD_2"/>
    <property type="match status" value="1"/>
</dbReference>
<organism evidence="1 2">
    <name type="scientific">candidate division WS6 bacterium GW2011_GWF1_35_23</name>
    <dbReference type="NCBI Taxonomy" id="1619097"/>
    <lineage>
        <taxon>Bacteria</taxon>
        <taxon>Candidatus Dojkabacteria</taxon>
    </lineage>
</organism>
<gene>
    <name evidence="1" type="ORF">UR73_C0025G0003</name>
</gene>
<dbReference type="NCBIfam" id="TIGR01509">
    <property type="entry name" value="HAD-SF-IA-v3"/>
    <property type="match status" value="1"/>
</dbReference>
<dbReference type="AlphaFoldDB" id="A0A0G0C517"/>
<protein>
    <submittedName>
        <fullName evidence="1">Haloacid dehalogenase superfamily protein, subfamily IA, variant 3 with third motif having DD or ED</fullName>
    </submittedName>
</protein>
<proteinExistence type="predicted"/>
<dbReference type="InterPro" id="IPR006439">
    <property type="entry name" value="HAD-SF_hydro_IA"/>
</dbReference>
<dbReference type="EMBL" id="LBQH01000025">
    <property type="protein sequence ID" value="KKP76784.1"/>
    <property type="molecule type" value="Genomic_DNA"/>
</dbReference>
<accession>A0A0G0C517</accession>
<dbReference type="Proteomes" id="UP000034816">
    <property type="component" value="Unassembled WGS sequence"/>
</dbReference>
<dbReference type="SUPFAM" id="SSF56784">
    <property type="entry name" value="HAD-like"/>
    <property type="match status" value="1"/>
</dbReference>